<feature type="signal peptide" evidence="2">
    <location>
        <begin position="1"/>
        <end position="22"/>
    </location>
</feature>
<dbReference type="AlphaFoldDB" id="A0A7C9TD75"/>
<evidence type="ECO:0000256" key="2">
    <source>
        <dbReference type="SAM" id="SignalP"/>
    </source>
</evidence>
<dbReference type="Pfam" id="PF11604">
    <property type="entry name" value="CusF_Ec"/>
    <property type="match status" value="1"/>
</dbReference>
<dbReference type="Proteomes" id="UP000483432">
    <property type="component" value="Unassembled WGS sequence"/>
</dbReference>
<dbReference type="InterPro" id="IPR042230">
    <property type="entry name" value="CusF_sf"/>
</dbReference>
<name>A0A7C9TD75_9PROT</name>
<accession>A0A7C9TD75</accession>
<evidence type="ECO:0000313" key="4">
    <source>
        <dbReference type="Proteomes" id="UP000483432"/>
    </source>
</evidence>
<feature type="region of interest" description="Disordered" evidence="1">
    <location>
        <begin position="23"/>
        <end position="49"/>
    </location>
</feature>
<sequence length="113" mass="11976">MKPILTTLALGLALSAGMPAWAAGEHGHDHGAASPAMTNASLSEGEVKKVDKDQGKITLKHGPIENMGMPGMTMVFRVQDASMLDQVKAGDKVRFQAEKMNGALMVTKLEMAK</sequence>
<dbReference type="EMBL" id="JAAFGW010000300">
    <property type="protein sequence ID" value="NDP49547.1"/>
    <property type="molecule type" value="Genomic_DNA"/>
</dbReference>
<protein>
    <submittedName>
        <fullName evidence="3">Copper-binding protein</fullName>
    </submittedName>
</protein>
<evidence type="ECO:0000313" key="3">
    <source>
        <dbReference type="EMBL" id="NDP49547.1"/>
    </source>
</evidence>
<dbReference type="InterPro" id="IPR021647">
    <property type="entry name" value="CusF_Ec"/>
</dbReference>
<organism evidence="3 4">
    <name type="scientific">Sulfuriferula multivorans</name>
    <dbReference type="NCBI Taxonomy" id="1559896"/>
    <lineage>
        <taxon>Bacteria</taxon>
        <taxon>Pseudomonadati</taxon>
        <taxon>Pseudomonadota</taxon>
        <taxon>Betaproteobacteria</taxon>
        <taxon>Nitrosomonadales</taxon>
        <taxon>Sulfuricellaceae</taxon>
        <taxon>Sulfuriferula</taxon>
    </lineage>
</organism>
<keyword evidence="2" id="KW-0732">Signal</keyword>
<gene>
    <name evidence="3" type="ORF">GZ085_14395</name>
</gene>
<dbReference type="Gene3D" id="2.40.50.320">
    <property type="entry name" value="Copper binding periplasmic protein CusF"/>
    <property type="match status" value="1"/>
</dbReference>
<evidence type="ECO:0000256" key="1">
    <source>
        <dbReference type="SAM" id="MobiDB-lite"/>
    </source>
</evidence>
<proteinExistence type="predicted"/>
<comment type="caution">
    <text evidence="3">The sequence shown here is derived from an EMBL/GenBank/DDBJ whole genome shotgun (WGS) entry which is preliminary data.</text>
</comment>
<reference evidence="3 4" key="1">
    <citation type="submission" date="2019-09" db="EMBL/GenBank/DDBJ databases">
        <title>H2 Metabolism Revealed by Metagenomic Analysis in Subglacial Sediment of East Antarctica.</title>
        <authorList>
            <person name="Yang Z."/>
            <person name="Zhang Y."/>
            <person name="Lv Y."/>
            <person name="Yan W."/>
            <person name="Xiao X."/>
            <person name="Sun B."/>
            <person name="Ma H."/>
        </authorList>
    </citation>
    <scope>NUCLEOTIDE SEQUENCE [LARGE SCALE GENOMIC DNA]</scope>
    <source>
        <strain evidence="3">Bin2_2</strain>
    </source>
</reference>
<feature type="chain" id="PRO_5028879357" evidence="2">
    <location>
        <begin position="23"/>
        <end position="113"/>
    </location>
</feature>